<dbReference type="Proteomes" id="UP000038010">
    <property type="component" value="Unassembled WGS sequence"/>
</dbReference>
<dbReference type="STRING" id="1664694.A0A0N0NJ54"/>
<evidence type="ECO:0000256" key="4">
    <source>
        <dbReference type="PROSITE-ProRule" id="PRU00134"/>
    </source>
</evidence>
<name>A0A0N0NJ54_9EURO</name>
<accession>A0A0N0NJ54</accession>
<dbReference type="GeneID" id="28736368"/>
<proteinExistence type="predicted"/>
<keyword evidence="7" id="KW-1185">Reference proteome</keyword>
<keyword evidence="3" id="KW-0862">Zinc</keyword>
<dbReference type="Pfam" id="PF01753">
    <property type="entry name" value="zf-MYND"/>
    <property type="match status" value="1"/>
</dbReference>
<dbReference type="PROSITE" id="PS01360">
    <property type="entry name" value="ZF_MYND_1"/>
    <property type="match status" value="1"/>
</dbReference>
<keyword evidence="1" id="KW-0479">Metal-binding</keyword>
<protein>
    <recommendedName>
        <fullName evidence="5">MYND-type domain-containing protein</fullName>
    </recommendedName>
</protein>
<dbReference type="OrthoDB" id="245563at2759"/>
<dbReference type="SUPFAM" id="SSF144232">
    <property type="entry name" value="HIT/MYND zinc finger-like"/>
    <property type="match status" value="1"/>
</dbReference>
<dbReference type="EMBL" id="LFJN01000030">
    <property type="protein sequence ID" value="KPI36591.1"/>
    <property type="molecule type" value="Genomic_DNA"/>
</dbReference>
<sequence>MSAEDSQARKCQVCAKSEAALDGSSLLQCGRCKNTKYCSKACQSTDWPTHKTNCTAAASSIHNFTQGPPDRSPKKVLLLELEDYSWLGDMYTAFHTSMHQASDYQRIPSESSPAAVVDAITTAPNAIILFEPSIMSAKKRFRADRINRTLVAYVKAGGTLIFGCQTSNHVSPPDLDRYLKDIWDLPWTMGNYQRIPFERKLDSINGKELPRVCNAKAVQLNGVAPGDVVYCQPEEYGPGGAPVVWHEYGSGRIGWVGDVNNEEESGIITRAMCGI</sequence>
<evidence type="ECO:0000313" key="7">
    <source>
        <dbReference type="Proteomes" id="UP000038010"/>
    </source>
</evidence>
<reference evidence="6 7" key="1">
    <citation type="submission" date="2015-06" db="EMBL/GenBank/DDBJ databases">
        <title>Draft genome of the ant-associated black yeast Phialophora attae CBS 131958.</title>
        <authorList>
            <person name="Moreno L.F."/>
            <person name="Stielow B.J."/>
            <person name="de Hoog S."/>
            <person name="Vicente V.A."/>
            <person name="Weiss V.A."/>
            <person name="de Vries M."/>
            <person name="Cruz L.M."/>
            <person name="Souza E.M."/>
        </authorList>
    </citation>
    <scope>NUCLEOTIDE SEQUENCE [LARGE SCALE GENOMIC DNA]</scope>
    <source>
        <strain evidence="6 7">CBS 131958</strain>
    </source>
</reference>
<dbReference type="Gene3D" id="6.10.140.2220">
    <property type="match status" value="1"/>
</dbReference>
<comment type="caution">
    <text evidence="6">The sequence shown here is derived from an EMBL/GenBank/DDBJ whole genome shotgun (WGS) entry which is preliminary data.</text>
</comment>
<dbReference type="RefSeq" id="XP_017996554.1">
    <property type="nucleotide sequence ID" value="XM_018144488.1"/>
</dbReference>
<dbReference type="GO" id="GO:0008270">
    <property type="term" value="F:zinc ion binding"/>
    <property type="evidence" value="ECO:0007669"/>
    <property type="project" value="UniProtKB-KW"/>
</dbReference>
<keyword evidence="2 4" id="KW-0863">Zinc-finger</keyword>
<evidence type="ECO:0000313" key="6">
    <source>
        <dbReference type="EMBL" id="KPI36591.1"/>
    </source>
</evidence>
<feature type="domain" description="MYND-type" evidence="5">
    <location>
        <begin position="11"/>
        <end position="54"/>
    </location>
</feature>
<evidence type="ECO:0000256" key="2">
    <source>
        <dbReference type="ARBA" id="ARBA00022771"/>
    </source>
</evidence>
<evidence type="ECO:0000256" key="1">
    <source>
        <dbReference type="ARBA" id="ARBA00022723"/>
    </source>
</evidence>
<dbReference type="VEuPathDB" id="FungiDB:AB675_4356"/>
<evidence type="ECO:0000256" key="3">
    <source>
        <dbReference type="ARBA" id="ARBA00022833"/>
    </source>
</evidence>
<gene>
    <name evidence="6" type="ORF">AB675_4356</name>
</gene>
<organism evidence="6 7">
    <name type="scientific">Cyphellophora attinorum</name>
    <dbReference type="NCBI Taxonomy" id="1664694"/>
    <lineage>
        <taxon>Eukaryota</taxon>
        <taxon>Fungi</taxon>
        <taxon>Dikarya</taxon>
        <taxon>Ascomycota</taxon>
        <taxon>Pezizomycotina</taxon>
        <taxon>Eurotiomycetes</taxon>
        <taxon>Chaetothyriomycetidae</taxon>
        <taxon>Chaetothyriales</taxon>
        <taxon>Cyphellophoraceae</taxon>
        <taxon>Cyphellophora</taxon>
    </lineage>
</organism>
<dbReference type="InterPro" id="IPR002893">
    <property type="entry name" value="Znf_MYND"/>
</dbReference>
<dbReference type="PROSITE" id="PS50865">
    <property type="entry name" value="ZF_MYND_2"/>
    <property type="match status" value="1"/>
</dbReference>
<evidence type="ECO:0000259" key="5">
    <source>
        <dbReference type="PROSITE" id="PS50865"/>
    </source>
</evidence>
<dbReference type="AlphaFoldDB" id="A0A0N0NJ54"/>